<dbReference type="GO" id="GO:0006950">
    <property type="term" value="P:response to stress"/>
    <property type="evidence" value="ECO:0007669"/>
    <property type="project" value="UniProtKB-ARBA"/>
</dbReference>
<dbReference type="InterPro" id="IPR013325">
    <property type="entry name" value="RNA_pol_sigma_r2"/>
</dbReference>
<proteinExistence type="inferred from homology"/>
<evidence type="ECO:0000313" key="10">
    <source>
        <dbReference type="EMBL" id="CCW35519.1"/>
    </source>
</evidence>
<dbReference type="eggNOG" id="COG1595">
    <property type="taxonomic scope" value="Bacteria"/>
</dbReference>
<dbReference type="Pfam" id="PF08281">
    <property type="entry name" value="Sigma70_r4_2"/>
    <property type="match status" value="1"/>
</dbReference>
<dbReference type="InParanoid" id="S0EYM2"/>
<sequence>MTAVGSVMHADTALVQRAKANDRAAFNEIVLRYKDKVYNYIYRMVRHATDAEDLTQETFVRAYLSLHSFQSRASLNTWLFRIATNLCIDHCRRAKRTQGLVTSLSPDNEEEEEGPQRDVPDATFDPQRLLLNKELGEKLEKALQELPEKLRMVVLLYDVEGLSYEEIAAIAGCPLGTIKSRLFNARAALRRKLEPYLNITV</sequence>
<dbReference type="CDD" id="cd06171">
    <property type="entry name" value="Sigma70_r4"/>
    <property type="match status" value="1"/>
</dbReference>
<feature type="region of interest" description="Disordered" evidence="7">
    <location>
        <begin position="102"/>
        <end position="122"/>
    </location>
</feature>
<dbReference type="Gene3D" id="1.10.10.10">
    <property type="entry name" value="Winged helix-like DNA-binding domain superfamily/Winged helix DNA-binding domain"/>
    <property type="match status" value="1"/>
</dbReference>
<dbReference type="InterPro" id="IPR036388">
    <property type="entry name" value="WH-like_DNA-bd_sf"/>
</dbReference>
<dbReference type="GO" id="GO:0016987">
    <property type="term" value="F:sigma factor activity"/>
    <property type="evidence" value="ECO:0007669"/>
    <property type="project" value="UniProtKB-KW"/>
</dbReference>
<dbReference type="PANTHER" id="PTHR43133:SF8">
    <property type="entry name" value="RNA POLYMERASE SIGMA FACTOR HI_1459-RELATED"/>
    <property type="match status" value="1"/>
</dbReference>
<dbReference type="GO" id="GO:0003677">
    <property type="term" value="F:DNA binding"/>
    <property type="evidence" value="ECO:0007669"/>
    <property type="project" value="UniProtKB-KW"/>
</dbReference>
<dbReference type="NCBIfam" id="TIGR02937">
    <property type="entry name" value="sigma70-ECF"/>
    <property type="match status" value="1"/>
</dbReference>
<dbReference type="SUPFAM" id="SSF88946">
    <property type="entry name" value="Sigma2 domain of RNA polymerase sigma factors"/>
    <property type="match status" value="1"/>
</dbReference>
<dbReference type="AlphaFoldDB" id="S0EYM2"/>
<dbReference type="GO" id="GO:0006352">
    <property type="term" value="P:DNA-templated transcription initiation"/>
    <property type="evidence" value="ECO:0007669"/>
    <property type="project" value="InterPro"/>
</dbReference>
<keyword evidence="3 6" id="KW-0731">Sigma factor</keyword>
<reference evidence="11" key="1">
    <citation type="submission" date="2013-03" db="EMBL/GenBank/DDBJ databases">
        <title>Genome sequence of Chthonomonas calidirosea, the first sequenced genome from the Armatimonadetes phylum (formally candidate division OP10).</title>
        <authorList>
            <person name="Lee K.C.Y."/>
            <person name="Morgan X.C."/>
            <person name="Dunfield P.F."/>
            <person name="Tamas I."/>
            <person name="Houghton K.M."/>
            <person name="Vyssotski M."/>
            <person name="Ryan J.L.J."/>
            <person name="Lagutin K."/>
            <person name="McDonald I.R."/>
            <person name="Stott M.B."/>
        </authorList>
    </citation>
    <scope>NUCLEOTIDE SEQUENCE [LARGE SCALE GENOMIC DNA]</scope>
    <source>
        <strain evidence="11">DSM 23976 / ICMP 18418 / T49</strain>
    </source>
</reference>
<evidence type="ECO:0000256" key="7">
    <source>
        <dbReference type="SAM" id="MobiDB-lite"/>
    </source>
</evidence>
<evidence type="ECO:0000256" key="3">
    <source>
        <dbReference type="ARBA" id="ARBA00023082"/>
    </source>
</evidence>
<feature type="domain" description="RNA polymerase sigma-70 region 2" evidence="8">
    <location>
        <begin position="30"/>
        <end position="97"/>
    </location>
</feature>
<keyword evidence="11" id="KW-1185">Reference proteome</keyword>
<gene>
    <name evidence="10" type="ORF">CCALI_01706</name>
</gene>
<evidence type="ECO:0000313" key="11">
    <source>
        <dbReference type="Proteomes" id="UP000014227"/>
    </source>
</evidence>
<keyword evidence="2 6" id="KW-0805">Transcription regulation</keyword>
<dbReference type="STRING" id="454171.CP488_02386"/>
<dbReference type="Pfam" id="PF04542">
    <property type="entry name" value="Sigma70_r2"/>
    <property type="match status" value="1"/>
</dbReference>
<dbReference type="InterPro" id="IPR000838">
    <property type="entry name" value="RNA_pol_sigma70_ECF_CS"/>
</dbReference>
<dbReference type="SUPFAM" id="SSF88659">
    <property type="entry name" value="Sigma3 and sigma4 domains of RNA polymerase sigma factors"/>
    <property type="match status" value="1"/>
</dbReference>
<dbReference type="InterPro" id="IPR013324">
    <property type="entry name" value="RNA_pol_sigma_r3/r4-like"/>
</dbReference>
<protein>
    <recommendedName>
        <fullName evidence="6">RNA polymerase sigma factor</fullName>
    </recommendedName>
</protein>
<accession>S0EYM2</accession>
<dbReference type="HOGENOM" id="CLU_047691_3_0_0"/>
<dbReference type="InterPro" id="IPR013249">
    <property type="entry name" value="RNA_pol_sigma70_r4_t2"/>
</dbReference>
<dbReference type="Proteomes" id="UP000014227">
    <property type="component" value="Chromosome I"/>
</dbReference>
<evidence type="ECO:0000256" key="2">
    <source>
        <dbReference type="ARBA" id="ARBA00023015"/>
    </source>
</evidence>
<organism evidence="10 11">
    <name type="scientific">Chthonomonas calidirosea (strain DSM 23976 / ICMP 18418 / T49)</name>
    <dbReference type="NCBI Taxonomy" id="1303518"/>
    <lineage>
        <taxon>Bacteria</taxon>
        <taxon>Bacillati</taxon>
        <taxon>Armatimonadota</taxon>
        <taxon>Chthonomonadia</taxon>
        <taxon>Chthonomonadales</taxon>
        <taxon>Chthonomonadaceae</taxon>
        <taxon>Chthonomonas</taxon>
    </lineage>
</organism>
<evidence type="ECO:0000256" key="1">
    <source>
        <dbReference type="ARBA" id="ARBA00010641"/>
    </source>
</evidence>
<dbReference type="PANTHER" id="PTHR43133">
    <property type="entry name" value="RNA POLYMERASE ECF-TYPE SIGMA FACTO"/>
    <property type="match status" value="1"/>
</dbReference>
<dbReference type="KEGG" id="ccz:CCALI_01706"/>
<feature type="domain" description="RNA polymerase sigma factor 70 region 4 type 2" evidence="9">
    <location>
        <begin position="137"/>
        <end position="189"/>
    </location>
</feature>
<evidence type="ECO:0000259" key="8">
    <source>
        <dbReference type="Pfam" id="PF04542"/>
    </source>
</evidence>
<keyword evidence="5 6" id="KW-0804">Transcription</keyword>
<dbReference type="PROSITE" id="PS01063">
    <property type="entry name" value="SIGMA70_ECF"/>
    <property type="match status" value="1"/>
</dbReference>
<dbReference type="InterPro" id="IPR007627">
    <property type="entry name" value="RNA_pol_sigma70_r2"/>
</dbReference>
<evidence type="ECO:0000259" key="9">
    <source>
        <dbReference type="Pfam" id="PF08281"/>
    </source>
</evidence>
<evidence type="ECO:0000256" key="6">
    <source>
        <dbReference type="RuleBase" id="RU000716"/>
    </source>
</evidence>
<evidence type="ECO:0000256" key="5">
    <source>
        <dbReference type="ARBA" id="ARBA00023163"/>
    </source>
</evidence>
<dbReference type="InterPro" id="IPR014284">
    <property type="entry name" value="RNA_pol_sigma-70_dom"/>
</dbReference>
<dbReference type="PATRIC" id="fig|1303518.3.peg.1760"/>
<name>S0EYM2_CHTCT</name>
<dbReference type="FunCoup" id="S0EYM2">
    <property type="interactions" value="25"/>
</dbReference>
<dbReference type="Gene3D" id="1.10.1740.10">
    <property type="match status" value="1"/>
</dbReference>
<comment type="similarity">
    <text evidence="1 6">Belongs to the sigma-70 factor family. ECF subfamily.</text>
</comment>
<evidence type="ECO:0000256" key="4">
    <source>
        <dbReference type="ARBA" id="ARBA00023125"/>
    </source>
</evidence>
<dbReference type="OrthoDB" id="9784984at2"/>
<dbReference type="EMBL" id="HF951689">
    <property type="protein sequence ID" value="CCW35519.1"/>
    <property type="molecule type" value="Genomic_DNA"/>
</dbReference>
<keyword evidence="4 6" id="KW-0238">DNA-binding</keyword>
<dbReference type="InterPro" id="IPR039425">
    <property type="entry name" value="RNA_pol_sigma-70-like"/>
</dbReference>